<organism evidence="1 2">
    <name type="scientific">Micractinium conductrix</name>
    <dbReference type="NCBI Taxonomy" id="554055"/>
    <lineage>
        <taxon>Eukaryota</taxon>
        <taxon>Viridiplantae</taxon>
        <taxon>Chlorophyta</taxon>
        <taxon>core chlorophytes</taxon>
        <taxon>Trebouxiophyceae</taxon>
        <taxon>Chlorellales</taxon>
        <taxon>Chlorellaceae</taxon>
        <taxon>Chlorella clade</taxon>
        <taxon>Micractinium</taxon>
    </lineage>
</organism>
<dbReference type="AlphaFoldDB" id="A0A2P6VEW7"/>
<reference evidence="1 2" key="1">
    <citation type="journal article" date="2018" name="Plant J.">
        <title>Genome sequences of Chlorella sorokiniana UTEX 1602 and Micractinium conductrix SAG 241.80: implications to maltose excretion by a green alga.</title>
        <authorList>
            <person name="Arriola M.B."/>
            <person name="Velmurugan N."/>
            <person name="Zhang Y."/>
            <person name="Plunkett M.H."/>
            <person name="Hondzo H."/>
            <person name="Barney B.M."/>
        </authorList>
    </citation>
    <scope>NUCLEOTIDE SEQUENCE [LARGE SCALE GENOMIC DNA]</scope>
    <source>
        <strain evidence="1 2">SAG 241.80</strain>
    </source>
</reference>
<comment type="caution">
    <text evidence="1">The sequence shown here is derived from an EMBL/GenBank/DDBJ whole genome shotgun (WGS) entry which is preliminary data.</text>
</comment>
<dbReference type="EMBL" id="LHPF02000009">
    <property type="protein sequence ID" value="PSC72617.1"/>
    <property type="molecule type" value="Genomic_DNA"/>
</dbReference>
<gene>
    <name evidence="1" type="ORF">C2E20_3867</name>
</gene>
<protein>
    <submittedName>
        <fullName evidence="1">Pyroglutamyl-peptidase 1 isoform X1 isoform B</fullName>
    </submittedName>
</protein>
<name>A0A2P6VEW7_9CHLO</name>
<evidence type="ECO:0000313" key="1">
    <source>
        <dbReference type="EMBL" id="PSC72617.1"/>
    </source>
</evidence>
<proteinExistence type="predicted"/>
<keyword evidence="2" id="KW-1185">Reference proteome</keyword>
<dbReference type="Proteomes" id="UP000239649">
    <property type="component" value="Unassembled WGS sequence"/>
</dbReference>
<accession>A0A2P6VEW7</accession>
<sequence length="653" mass="69896">MAAAAAVKQQLEDNWSNSRQHNVFPLAQIDYIMRRKRAQQGLTVTQAPAASGRLTCRVVGVAEQTGKYHLRCNTGLLKGTYGGGEVLRPAPAESAAELNFAADADSSEAPLVTLTAAVNAELLVTAGGKRRRTAEEWWLDELGSNKAQPFGHFHLEACWPHMQVLPKARLNLKVHQLLHTNPVTINWLNVQAARSHTTPLPFAPGRGCEQGQLACKRNLYRSAITPFTCQHSGGVVAADYCCNRDLPSQIDCKWTDTLSLDLPRIQQSGMVLFMLNSRAQADFDAVPDPGDPFGQRTVGRSVRVVANMRAVLADSAAAPCTGQYCDLDNSKYHGLSALVWTNGVNYTQSTITPIYPMPVGGWWRLTFSAGRAVEPPSQKGSGVPVARHLIAINPKFHDNINGIVVRNSTGPLIRKQIAMNLSKVMAGLPPGWHKLVLHAKAVDPRTGLVQSASLSRMFELVPPCPPTTSPFFTHVHETKTGLRTLEAGGAQVVVRVPNVRRFTYAQFSFDLSFLDASATITAATLVLSVIRASGMAATGNLPLAAFDASKTWASVCGADCPTYLPADTACVAPACTGASKVGGATIRGNPSQRFIEIPLSAGWVSRAVANRRELKVALTVALVSEGSTSGVAVFRGADTTAPALLRLQSSCGA</sequence>
<evidence type="ECO:0000313" key="2">
    <source>
        <dbReference type="Proteomes" id="UP000239649"/>
    </source>
</evidence>